<dbReference type="InterPro" id="IPR037120">
    <property type="entry name" value="Haem_peroxidase_sf_animal"/>
</dbReference>
<evidence type="ECO:0000313" key="2">
    <source>
        <dbReference type="Proteomes" id="UP001385951"/>
    </source>
</evidence>
<dbReference type="Proteomes" id="UP001385951">
    <property type="component" value="Unassembled WGS sequence"/>
</dbReference>
<evidence type="ECO:0000313" key="1">
    <source>
        <dbReference type="EMBL" id="KAK7695140.1"/>
    </source>
</evidence>
<comment type="caution">
    <text evidence="1">The sequence shown here is derived from an EMBL/GenBank/DDBJ whole genome shotgun (WGS) entry which is preliminary data.</text>
</comment>
<protein>
    <submittedName>
        <fullName evidence="1">Uncharacterized protein</fullName>
    </submittedName>
</protein>
<keyword evidence="2" id="KW-1185">Reference proteome</keyword>
<accession>A0AAW0GYS2</accession>
<dbReference type="EMBL" id="JASBNA010000002">
    <property type="protein sequence ID" value="KAK7695140.1"/>
    <property type="molecule type" value="Genomic_DNA"/>
</dbReference>
<reference evidence="1 2" key="1">
    <citation type="submission" date="2022-09" db="EMBL/GenBank/DDBJ databases">
        <authorList>
            <person name="Palmer J.M."/>
        </authorList>
    </citation>
    <scope>NUCLEOTIDE SEQUENCE [LARGE SCALE GENOMIC DNA]</scope>
    <source>
        <strain evidence="1 2">DSM 7382</strain>
    </source>
</reference>
<gene>
    <name evidence="1" type="ORF">QCA50_002330</name>
</gene>
<organism evidence="1 2">
    <name type="scientific">Cerrena zonata</name>
    <dbReference type="NCBI Taxonomy" id="2478898"/>
    <lineage>
        <taxon>Eukaryota</taxon>
        <taxon>Fungi</taxon>
        <taxon>Dikarya</taxon>
        <taxon>Basidiomycota</taxon>
        <taxon>Agaricomycotina</taxon>
        <taxon>Agaricomycetes</taxon>
        <taxon>Polyporales</taxon>
        <taxon>Cerrenaceae</taxon>
        <taxon>Cerrena</taxon>
    </lineage>
</organism>
<dbReference type="Gene3D" id="1.10.640.10">
    <property type="entry name" value="Haem peroxidase domain superfamily, animal type"/>
    <property type="match status" value="1"/>
</dbReference>
<dbReference type="AlphaFoldDB" id="A0AAW0GYS2"/>
<name>A0AAW0GYS2_9APHY</name>
<proteinExistence type="predicted"/>
<sequence>MTRAILGDAIALVRGDRFYTSDYTPTNLTTWGYQDCAPDTTSGSYGAAIPKLLLRHLPRHYPANSVYSLFPFFTPDTAEKILKKLGVVEKYELKRPNRVIPIPKVVDTMTGIRYVFGNPDKFKVTYGP</sequence>